<dbReference type="AlphaFoldDB" id="A0A6L6QB98"/>
<feature type="signal peptide" evidence="1">
    <location>
        <begin position="1"/>
        <end position="19"/>
    </location>
</feature>
<protein>
    <submittedName>
        <fullName evidence="2">DUF945 family protein</fullName>
    </submittedName>
</protein>
<dbReference type="InterPro" id="IPR011990">
    <property type="entry name" value="TPR-like_helical_dom_sf"/>
</dbReference>
<dbReference type="PANTHER" id="PTHR11102:SF160">
    <property type="entry name" value="ERAD-ASSOCIATED E3 UBIQUITIN-PROTEIN LIGASE COMPONENT HRD3"/>
    <property type="match status" value="1"/>
</dbReference>
<accession>A0A6L6QB98</accession>
<evidence type="ECO:0000256" key="1">
    <source>
        <dbReference type="SAM" id="SignalP"/>
    </source>
</evidence>
<dbReference type="SUPFAM" id="SSF81901">
    <property type="entry name" value="HCP-like"/>
    <property type="match status" value="1"/>
</dbReference>
<gene>
    <name evidence="2" type="ORF">GM658_01940</name>
</gene>
<dbReference type="Pfam" id="PF08238">
    <property type="entry name" value="Sel1"/>
    <property type="match status" value="2"/>
</dbReference>
<dbReference type="InterPro" id="IPR010352">
    <property type="entry name" value="DUF945"/>
</dbReference>
<keyword evidence="1" id="KW-0732">Signal</keyword>
<dbReference type="InterPro" id="IPR050767">
    <property type="entry name" value="Sel1_AlgK"/>
</dbReference>
<sequence>MAKLHILGALIALTPLAFAQPVETPNPVRTATLASDYVMRELGSRLVIKQGKTIQPDKASKNRYSAEQLAAVRTVFGSEDPFLVKRLPATGGRTNYSITLPANEYLADQNQVKWAQTSMQVGVAPNGSLTVNGSLPSLSFTDKGDRFDLENMRSSGTMQPDYWTGKSRGEIGKMRFTLASEEGDGFTVSDTHYSNEMKRQGQYYGGLSEITFGSFSTHDQSVDNVHLALRWRKLDASAMTGLKQEMDRMRGEGADDNAGQLLARYAPLLKRLVKLGAALDIEDLSGSYNGQKVVIKGSMALPNASDADFESGTAFVKKMAGRLEIAVPLPLLREIADAMARNDKSREKAKMTVEQMSAQIYEMMLGKALANNYARLDKNMLRTTIELKGGLLAINGNVTPIEPLLALFEDKNLPPADTEPPVAISMRDRGVEAAQLFALNGDGEGQLDMCERTAAGLGVEKDLQQAISWCTKAFDQEQYSAANVLGQLYLKGELEDAAIPGMVQKAADEGENWKAQYLMYLLLSEGKGVTRDKKKAQAYLQQAADQGFADAVKAMKEADANYQPPARNGSDDATSDAWSFPASVEAGYYVKREFRFDKDKHRKLSVSMDNLQAHEKWGPLLGVCVSAINPSDTACFKLIGERGESPSIHVDSDIRGPRSTQSTNEKWLDIKYKPGDKFDLVVYTRGKEVHFVVNGDDSLVQEVNFPVEVMMLNCSTADCKFDVQH</sequence>
<dbReference type="SMART" id="SM00671">
    <property type="entry name" value="SEL1"/>
    <property type="match status" value="2"/>
</dbReference>
<dbReference type="PANTHER" id="PTHR11102">
    <property type="entry name" value="SEL-1-LIKE PROTEIN"/>
    <property type="match status" value="1"/>
</dbReference>
<dbReference type="EMBL" id="WNKX01000001">
    <property type="protein sequence ID" value="MTW09349.1"/>
    <property type="molecule type" value="Genomic_DNA"/>
</dbReference>
<reference evidence="2 3" key="1">
    <citation type="submission" date="2019-11" db="EMBL/GenBank/DDBJ databases">
        <title>Type strains purchased from KCTC, JCM and DSMZ.</title>
        <authorList>
            <person name="Lu H."/>
        </authorList>
    </citation>
    <scope>NUCLEOTIDE SEQUENCE [LARGE SCALE GENOMIC DNA]</scope>
    <source>
        <strain evidence="2 3">JCM 31587</strain>
    </source>
</reference>
<dbReference type="RefSeq" id="WP_155452317.1">
    <property type="nucleotide sequence ID" value="NZ_WNKX01000001.1"/>
</dbReference>
<feature type="chain" id="PRO_5027045222" evidence="1">
    <location>
        <begin position="20"/>
        <end position="725"/>
    </location>
</feature>
<keyword evidence="3" id="KW-1185">Reference proteome</keyword>
<dbReference type="InterPro" id="IPR006597">
    <property type="entry name" value="Sel1-like"/>
</dbReference>
<evidence type="ECO:0000313" key="2">
    <source>
        <dbReference type="EMBL" id="MTW09349.1"/>
    </source>
</evidence>
<name>A0A6L6QB98_9BURK</name>
<dbReference type="OrthoDB" id="8746109at2"/>
<organism evidence="2 3">
    <name type="scientific">Massilia eburnea</name>
    <dbReference type="NCBI Taxonomy" id="1776165"/>
    <lineage>
        <taxon>Bacteria</taxon>
        <taxon>Pseudomonadati</taxon>
        <taxon>Pseudomonadota</taxon>
        <taxon>Betaproteobacteria</taxon>
        <taxon>Burkholderiales</taxon>
        <taxon>Oxalobacteraceae</taxon>
        <taxon>Telluria group</taxon>
        <taxon>Massilia</taxon>
    </lineage>
</organism>
<comment type="caution">
    <text evidence="2">The sequence shown here is derived from an EMBL/GenBank/DDBJ whole genome shotgun (WGS) entry which is preliminary data.</text>
</comment>
<dbReference type="Gene3D" id="1.25.40.10">
    <property type="entry name" value="Tetratricopeptide repeat domain"/>
    <property type="match status" value="1"/>
</dbReference>
<proteinExistence type="predicted"/>
<evidence type="ECO:0000313" key="3">
    <source>
        <dbReference type="Proteomes" id="UP000472320"/>
    </source>
</evidence>
<dbReference type="Pfam" id="PF06097">
    <property type="entry name" value="DUF945"/>
    <property type="match status" value="1"/>
</dbReference>
<dbReference type="Proteomes" id="UP000472320">
    <property type="component" value="Unassembled WGS sequence"/>
</dbReference>